<evidence type="ECO:0000256" key="1">
    <source>
        <dbReference type="SAM" id="MobiDB-lite"/>
    </source>
</evidence>
<dbReference type="HOGENOM" id="CLU_312868_0_0_1"/>
<sequence length="937" mass="106402">MALSRTFSMPNFNWMHVDSQDKLVKAVQEFGRQTVTVVDQSLSTLFAPISKGLYRVSMRQLKPHAFQREHESTDITEMQRLLAEADNRMNHPIFVFIPTEIWFQLKQVQMQPGGQVSDLPVWQLPPGLSAELTILTHGRRRRALIEGLAPTSQFQSIFQEVYGEELWWPAYLVPSAVLEQLPEALVVSLMLKDNRIDPHKTGLSESLRHIAFIIAYHHAFVTLFCKDNIYRPLSPLKPELAGLLARLQQAYNLSSAQYHHALAHPTVLNVLMHSTKLVPATRWLDSGAKLDRIFQQGIWPVVAFLEVAVVQLAAFERKTNHPVLELVSEKSSYAKALSERHGESWDFSFLEKQADAGFVFSFLGEDKPWDERRYLMSSIIKKMKAWTTDYPPHLVTLLREGPEENIRLMHRGDEPQWVLWLRYFGREHVKPLHDDFRSLAVVVQLIIWIIMGPDAANRLYSSRPPQGKFELGQVPWWRSPDTIILVFLASVRQLAIEELPNPKFPPDGHCIAQVYATAHPQDLDQLYRLAGSLLFYHQELVTAVQSCLHHEAEDGSRFMWRRGEPYEVQLFAGGALKHSPPIKTSAGWRAEQRVENFAHAVQNLLGHPRWRYLVVDILELDKLVNADLMRLFNDKVKLPPAAAFSEAASGRGTPEMHDMPIETEIPRKPTSPHVPSPPCAPSPSSMPSPSPMPSPPRVSSSPEPQTESRPTTGGEKVWGTYQEPKRNTRKRPARQSTPSDSSDEEEDEDEDEPPRKRVAGKGIKVYVQVPQRRTSGDDQNSDSSSESPSQEKKAADKGKGKEVTISATQDDAPSLLMRLDDVPFPLEAPSPSQSLTRWVNAPEAERDVVIANLAQAFNPKAMAYVQAAESRIMALFQRVMDRFGTNPSAWEYAVQRLDDLVAEEEIEMDQGGRDWSQIERRHEEEEDEREEEDEQDG</sequence>
<feature type="compositionally biased region" description="Basic and acidic residues" evidence="1">
    <location>
        <begin position="654"/>
        <end position="667"/>
    </location>
</feature>
<evidence type="ECO:0000313" key="2">
    <source>
        <dbReference type="EMBL" id="CDO77847.1"/>
    </source>
</evidence>
<feature type="region of interest" description="Disordered" evidence="1">
    <location>
        <begin position="907"/>
        <end position="937"/>
    </location>
</feature>
<feature type="compositionally biased region" description="Pro residues" evidence="1">
    <location>
        <begin position="672"/>
        <end position="696"/>
    </location>
</feature>
<feature type="compositionally biased region" description="Low complexity" evidence="1">
    <location>
        <begin position="777"/>
        <end position="788"/>
    </location>
</feature>
<dbReference type="Proteomes" id="UP000029665">
    <property type="component" value="Unassembled WGS sequence"/>
</dbReference>
<proteinExistence type="predicted"/>
<feature type="non-terminal residue" evidence="2">
    <location>
        <position position="1"/>
    </location>
</feature>
<feature type="compositionally biased region" description="Acidic residues" evidence="1">
    <location>
        <begin position="741"/>
        <end position="752"/>
    </location>
</feature>
<dbReference type="EMBL" id="CCBP010000513">
    <property type="protein sequence ID" value="CDO77847.1"/>
    <property type="molecule type" value="Genomic_DNA"/>
</dbReference>
<feature type="non-terminal residue" evidence="2">
    <location>
        <position position="937"/>
    </location>
</feature>
<reference evidence="2" key="1">
    <citation type="submission" date="2014-01" db="EMBL/GenBank/DDBJ databases">
        <title>The genome of the white-rot fungus Pycnoporus cinnabarinus: a basidiomycete model with a versatile arsenal for lignocellulosic biomass breakdown.</title>
        <authorList>
            <person name="Levasseur A."/>
            <person name="Lomascolo A."/>
            <person name="Ruiz-Duenas F.J."/>
            <person name="Uzan E."/>
            <person name="Piumi F."/>
            <person name="Kues U."/>
            <person name="Ram A.F.J."/>
            <person name="Murat C."/>
            <person name="Haon M."/>
            <person name="Benoit I."/>
            <person name="Arfi Y."/>
            <person name="Chevret D."/>
            <person name="Drula E."/>
            <person name="Kwon M.J."/>
            <person name="Gouret P."/>
            <person name="Lesage-Meessen L."/>
            <person name="Lombard V."/>
            <person name="Mariette J."/>
            <person name="Noirot C."/>
            <person name="Park J."/>
            <person name="Patyshakuliyeva A."/>
            <person name="Wieneger R.A.B."/>
            <person name="Wosten H.A.B."/>
            <person name="Martin F."/>
            <person name="Coutinho P.M."/>
            <person name="de Vries R."/>
            <person name="Martinez A.T."/>
            <person name="Klopp C."/>
            <person name="Pontarotti P."/>
            <person name="Henrissat B."/>
            <person name="Record E."/>
        </authorList>
    </citation>
    <scope>NUCLEOTIDE SEQUENCE [LARGE SCALE GENOMIC DNA]</scope>
    <source>
        <strain evidence="2">BRFM137</strain>
    </source>
</reference>
<keyword evidence="3" id="KW-1185">Reference proteome</keyword>
<organism evidence="2 3">
    <name type="scientific">Pycnoporus cinnabarinus</name>
    <name type="common">Cinnabar-red polypore</name>
    <name type="synonym">Trametes cinnabarina</name>
    <dbReference type="NCBI Taxonomy" id="5643"/>
    <lineage>
        <taxon>Eukaryota</taxon>
        <taxon>Fungi</taxon>
        <taxon>Dikarya</taxon>
        <taxon>Basidiomycota</taxon>
        <taxon>Agaricomycotina</taxon>
        <taxon>Agaricomycetes</taxon>
        <taxon>Polyporales</taxon>
        <taxon>Polyporaceae</taxon>
        <taxon>Trametes</taxon>
    </lineage>
</organism>
<feature type="compositionally biased region" description="Basic and acidic residues" evidence="1">
    <location>
        <begin position="910"/>
        <end position="923"/>
    </location>
</feature>
<comment type="caution">
    <text evidence="2">The sequence shown here is derived from an EMBL/GenBank/DDBJ whole genome shotgun (WGS) entry which is preliminary data.</text>
</comment>
<protein>
    <submittedName>
        <fullName evidence="2">Uncharacterized protein</fullName>
    </submittedName>
</protein>
<accession>A0A060STK1</accession>
<dbReference type="AlphaFoldDB" id="A0A060STK1"/>
<dbReference type="OrthoDB" id="2755294at2759"/>
<name>A0A060STK1_PYCCI</name>
<gene>
    <name evidence="2" type="ORF">BN946_scf184589.g1</name>
</gene>
<evidence type="ECO:0000313" key="3">
    <source>
        <dbReference type="Proteomes" id="UP000029665"/>
    </source>
</evidence>
<feature type="compositionally biased region" description="Basic and acidic residues" evidence="1">
    <location>
        <begin position="789"/>
        <end position="802"/>
    </location>
</feature>
<feature type="region of interest" description="Disordered" evidence="1">
    <location>
        <begin position="645"/>
        <end position="814"/>
    </location>
</feature>
<feature type="compositionally biased region" description="Acidic residues" evidence="1">
    <location>
        <begin position="924"/>
        <end position="937"/>
    </location>
</feature>